<keyword evidence="3" id="KW-1185">Reference proteome</keyword>
<dbReference type="Pfam" id="PF08668">
    <property type="entry name" value="HDOD"/>
    <property type="match status" value="1"/>
</dbReference>
<proteinExistence type="predicted"/>
<dbReference type="InterPro" id="IPR013976">
    <property type="entry name" value="HDOD"/>
</dbReference>
<reference evidence="2" key="2">
    <citation type="submission" date="2022-08" db="EMBL/GenBank/DDBJ databases">
        <authorList>
            <person name="Dong C."/>
        </authorList>
    </citation>
    <scope>NUCLEOTIDE SEQUENCE</scope>
    <source>
        <strain evidence="2">59MF3M-4</strain>
    </source>
</reference>
<protein>
    <submittedName>
        <fullName evidence="2">HDOD domain-containing protein</fullName>
    </submittedName>
</protein>
<name>A0A9X2WE50_9GAMM</name>
<accession>A0A9X2WE50</accession>
<dbReference type="RefSeq" id="WP_260975388.1">
    <property type="nucleotide sequence ID" value="NZ_JAOANI010000014.1"/>
</dbReference>
<sequence>MPTPLMIPPRPELLLQLQTILRSAEPNPGQMAELIKQDVALYTSVLAIVNSPLFRRAQRIHSVDHALSVLGMPRVAALIQSVALRSSLDAEGHWQQFWDSATEVAVLCQCLAERLPHIRSNPVSADHAYSLGMMHDIGSAVMRTNYPDYQPWVRAQANCNAAQTRKAERERYATDRFELAGRLAHDWFMPDSVAAALALQAHAQAALMGKAQVSDDVKNANALLILAKDISQEYHRYWNFASRASLDRLLVRTLEHLALPEHEYLDIKEDLVERLATSELA</sequence>
<dbReference type="PANTHER" id="PTHR33525">
    <property type="match status" value="1"/>
</dbReference>
<dbReference type="PROSITE" id="PS51833">
    <property type="entry name" value="HDOD"/>
    <property type="match status" value="1"/>
</dbReference>
<gene>
    <name evidence="2" type="ORF">NYR02_05535</name>
</gene>
<evidence type="ECO:0000313" key="2">
    <source>
        <dbReference type="EMBL" id="MCT7358481.1"/>
    </source>
</evidence>
<evidence type="ECO:0000259" key="1">
    <source>
        <dbReference type="PROSITE" id="PS51833"/>
    </source>
</evidence>
<evidence type="ECO:0000313" key="3">
    <source>
        <dbReference type="Proteomes" id="UP001147830"/>
    </source>
</evidence>
<dbReference type="PANTHER" id="PTHR33525:SF6">
    <property type="entry name" value="HDOD DOMAIN-CONTAINING PROTEIN"/>
    <property type="match status" value="1"/>
</dbReference>
<dbReference type="InterPro" id="IPR052340">
    <property type="entry name" value="RNase_Y/CdgJ"/>
</dbReference>
<dbReference type="AlphaFoldDB" id="A0A9X2WE50"/>
<dbReference type="Proteomes" id="UP001147830">
    <property type="component" value="Unassembled WGS sequence"/>
</dbReference>
<comment type="caution">
    <text evidence="2">The sequence shown here is derived from an EMBL/GenBank/DDBJ whole genome shotgun (WGS) entry which is preliminary data.</text>
</comment>
<dbReference type="Gene3D" id="1.10.3210.10">
    <property type="entry name" value="Hypothetical protein af1432"/>
    <property type="match status" value="1"/>
</dbReference>
<dbReference type="SUPFAM" id="SSF109604">
    <property type="entry name" value="HD-domain/PDEase-like"/>
    <property type="match status" value="1"/>
</dbReference>
<organism evidence="2 3">
    <name type="scientific">Thalassolituus pacificus</name>
    <dbReference type="NCBI Taxonomy" id="2975440"/>
    <lineage>
        <taxon>Bacteria</taxon>
        <taxon>Pseudomonadati</taxon>
        <taxon>Pseudomonadota</taxon>
        <taxon>Gammaproteobacteria</taxon>
        <taxon>Oceanospirillales</taxon>
        <taxon>Oceanospirillaceae</taxon>
        <taxon>Thalassolituus</taxon>
    </lineage>
</organism>
<dbReference type="EMBL" id="JAOANI010000014">
    <property type="protein sequence ID" value="MCT7358481.1"/>
    <property type="molecule type" value="Genomic_DNA"/>
</dbReference>
<feature type="domain" description="HDOD" evidence="1">
    <location>
        <begin position="7"/>
        <end position="203"/>
    </location>
</feature>
<reference evidence="2" key="1">
    <citation type="journal article" date="2022" name="Front. Microbiol.">
        <title>Genome-based taxonomic rearrangement of Oceanobacter-related bacteria including the description of Thalassolituus hydrocarbonoclasticus sp. nov. and Thalassolituus pacificus sp. nov. and emended description of the genus Thalassolituus.</title>
        <authorList>
            <person name="Dong C."/>
            <person name="Wei L."/>
            <person name="Wang J."/>
            <person name="Lai Q."/>
            <person name="Huang Z."/>
            <person name="Shao Z."/>
        </authorList>
    </citation>
    <scope>NUCLEOTIDE SEQUENCE</scope>
    <source>
        <strain evidence="2">59MF3M-4</strain>
    </source>
</reference>